<evidence type="ECO:0000256" key="4">
    <source>
        <dbReference type="ARBA" id="ARBA00023136"/>
    </source>
</evidence>
<dbReference type="RefSeq" id="WP_134113571.1">
    <property type="nucleotide sequence ID" value="NZ_SOBG01000007.1"/>
</dbReference>
<reference evidence="8 9" key="1">
    <citation type="submission" date="2019-03" db="EMBL/GenBank/DDBJ databases">
        <title>Genomic Encyclopedia of Type Strains, Phase IV (KMG-IV): sequencing the most valuable type-strain genomes for metagenomic binning, comparative biology and taxonomic classification.</title>
        <authorList>
            <person name="Goeker M."/>
        </authorList>
    </citation>
    <scope>NUCLEOTIDE SEQUENCE [LARGE SCALE GENOMIC DNA]</scope>
    <source>
        <strain evidence="8 9">DSM 100055</strain>
    </source>
</reference>
<evidence type="ECO:0000313" key="8">
    <source>
        <dbReference type="EMBL" id="TDT68640.1"/>
    </source>
</evidence>
<sequence length="316" mass="38102">MKFKKIFFLIFTVLILSSGYFYFDFYYNKNFYQLNITINTNDTIKKIYNKLNINYNFFDRVFFKFFFDSKKIKAGTFNLNNYYTKNELFKEFTKNSYKIIKIVIPEGFTLKQVKNRLNSNNLIDIKKFEEILKNKKNFYYPTPNQNFEGYFYPDTYYFTKSQSENEIINMFLDNFLKKYPPKNYPDKNKFYNNLILASIIEKEAANDKEKYLISSVFHNRLNINMKLQSCATLAYLFNYQKSNFSKKDLKINSKYNTYYYKGLPPTPISNPGKISFLAAENPKNSNYLYFVLTKDRVHHFSTTYKEHLRYKKGSNF</sequence>
<comment type="similarity">
    <text evidence="7">Belongs to the transglycosylase MltG family.</text>
</comment>
<dbReference type="Gene3D" id="3.30.1490.480">
    <property type="entry name" value="Endolytic murein transglycosylase"/>
    <property type="match status" value="1"/>
</dbReference>
<evidence type="ECO:0000256" key="2">
    <source>
        <dbReference type="ARBA" id="ARBA00022692"/>
    </source>
</evidence>
<dbReference type="HAMAP" id="MF_02065">
    <property type="entry name" value="MltG"/>
    <property type="match status" value="1"/>
</dbReference>
<dbReference type="GO" id="GO:0008932">
    <property type="term" value="F:lytic endotransglycosylase activity"/>
    <property type="evidence" value="ECO:0007669"/>
    <property type="project" value="UniProtKB-UniRule"/>
</dbReference>
<evidence type="ECO:0000313" key="9">
    <source>
        <dbReference type="Proteomes" id="UP000294678"/>
    </source>
</evidence>
<organism evidence="8 9">
    <name type="scientific">Hypnocyclicus thermotrophus</name>
    <dbReference type="NCBI Taxonomy" id="1627895"/>
    <lineage>
        <taxon>Bacteria</taxon>
        <taxon>Fusobacteriati</taxon>
        <taxon>Fusobacteriota</taxon>
        <taxon>Fusobacteriia</taxon>
        <taxon>Fusobacteriales</taxon>
        <taxon>Fusobacteriaceae</taxon>
        <taxon>Hypnocyclicus</taxon>
    </lineage>
</organism>
<dbReference type="EMBL" id="SOBG01000007">
    <property type="protein sequence ID" value="TDT68640.1"/>
    <property type="molecule type" value="Genomic_DNA"/>
</dbReference>
<feature type="site" description="Important for catalytic activity" evidence="7">
    <location>
        <position position="203"/>
    </location>
</feature>
<dbReference type="CDD" id="cd08010">
    <property type="entry name" value="MltG_like"/>
    <property type="match status" value="1"/>
</dbReference>
<keyword evidence="9" id="KW-1185">Reference proteome</keyword>
<dbReference type="PANTHER" id="PTHR30518">
    <property type="entry name" value="ENDOLYTIC MUREIN TRANSGLYCOSYLASE"/>
    <property type="match status" value="1"/>
</dbReference>
<keyword evidence="4 7" id="KW-0472">Membrane</keyword>
<dbReference type="Gene3D" id="3.30.160.60">
    <property type="entry name" value="Classic Zinc Finger"/>
    <property type="match status" value="1"/>
</dbReference>
<comment type="function">
    <text evidence="7">Functions as a peptidoglycan terminase that cleaves nascent peptidoglycan strands endolytically to terminate their elongation.</text>
</comment>
<keyword evidence="5 7" id="KW-0456">Lyase</keyword>
<dbReference type="GO" id="GO:0071555">
    <property type="term" value="P:cell wall organization"/>
    <property type="evidence" value="ECO:0007669"/>
    <property type="project" value="UniProtKB-KW"/>
</dbReference>
<evidence type="ECO:0000256" key="1">
    <source>
        <dbReference type="ARBA" id="ARBA00022475"/>
    </source>
</evidence>
<name>A0AA46DXW0_9FUSO</name>
<dbReference type="AlphaFoldDB" id="A0AA46DXW0"/>
<accession>A0AA46DXW0</accession>
<keyword evidence="2 7" id="KW-0812">Transmembrane</keyword>
<dbReference type="InterPro" id="IPR003770">
    <property type="entry name" value="MLTG-like"/>
</dbReference>
<evidence type="ECO:0000256" key="5">
    <source>
        <dbReference type="ARBA" id="ARBA00023239"/>
    </source>
</evidence>
<proteinExistence type="inferred from homology"/>
<dbReference type="Proteomes" id="UP000294678">
    <property type="component" value="Unassembled WGS sequence"/>
</dbReference>
<dbReference type="GO" id="GO:0005886">
    <property type="term" value="C:plasma membrane"/>
    <property type="evidence" value="ECO:0007669"/>
    <property type="project" value="UniProtKB-UniRule"/>
</dbReference>
<dbReference type="PANTHER" id="PTHR30518:SF2">
    <property type="entry name" value="ENDOLYTIC MUREIN TRANSGLYCOSYLASE"/>
    <property type="match status" value="1"/>
</dbReference>
<dbReference type="Pfam" id="PF02618">
    <property type="entry name" value="YceG"/>
    <property type="match status" value="1"/>
</dbReference>
<dbReference type="GO" id="GO:0009252">
    <property type="term" value="P:peptidoglycan biosynthetic process"/>
    <property type="evidence" value="ECO:0007669"/>
    <property type="project" value="UniProtKB-UniRule"/>
</dbReference>
<evidence type="ECO:0000256" key="3">
    <source>
        <dbReference type="ARBA" id="ARBA00022989"/>
    </source>
</evidence>
<keyword evidence="3 7" id="KW-1133">Transmembrane helix</keyword>
<gene>
    <name evidence="7" type="primary">mltG</name>
    <name evidence="8" type="ORF">EV215_1707</name>
</gene>
<keyword evidence="6 7" id="KW-0961">Cell wall biogenesis/degradation</keyword>
<dbReference type="EC" id="4.2.2.29" evidence="7"/>
<keyword evidence="1 7" id="KW-1003">Cell membrane</keyword>
<comment type="catalytic activity">
    <reaction evidence="7">
        <text>a peptidoglycan chain = a peptidoglycan chain with N-acetyl-1,6-anhydromuramyl-[peptide] at the reducing end + a peptidoglycan chain with N-acetylglucosamine at the non-reducing end.</text>
        <dbReference type="EC" id="4.2.2.29"/>
    </reaction>
</comment>
<comment type="caution">
    <text evidence="8">The sequence shown here is derived from an EMBL/GenBank/DDBJ whole genome shotgun (WGS) entry which is preliminary data.</text>
</comment>
<dbReference type="NCBIfam" id="TIGR00247">
    <property type="entry name" value="endolytic transglycosylase MltG"/>
    <property type="match status" value="1"/>
</dbReference>
<evidence type="ECO:0000256" key="7">
    <source>
        <dbReference type="HAMAP-Rule" id="MF_02065"/>
    </source>
</evidence>
<evidence type="ECO:0000256" key="6">
    <source>
        <dbReference type="ARBA" id="ARBA00023316"/>
    </source>
</evidence>
<protein>
    <recommendedName>
        <fullName evidence="7">Endolytic murein transglycosylase</fullName>
        <ecNumber evidence="7">4.2.2.29</ecNumber>
    </recommendedName>
    <alternativeName>
        <fullName evidence="7">Peptidoglycan lytic transglycosylase</fullName>
    </alternativeName>
    <alternativeName>
        <fullName evidence="7">Peptidoglycan polymerization terminase</fullName>
    </alternativeName>
</protein>